<dbReference type="Proteomes" id="UP000503336">
    <property type="component" value="Chromosome"/>
</dbReference>
<dbReference type="KEGG" id="hdh:G5B40_01260"/>
<evidence type="ECO:0000256" key="5">
    <source>
        <dbReference type="ARBA" id="ARBA00022989"/>
    </source>
</evidence>
<evidence type="ECO:0000256" key="7">
    <source>
        <dbReference type="RuleBase" id="RU363032"/>
    </source>
</evidence>
<comment type="subcellular location">
    <subcellularLocation>
        <location evidence="1 7">Cell membrane</location>
        <topology evidence="1 7">Multi-pass membrane protein</topology>
    </subcellularLocation>
</comment>
<keyword evidence="4 7" id="KW-0812">Transmembrane</keyword>
<evidence type="ECO:0000256" key="4">
    <source>
        <dbReference type="ARBA" id="ARBA00022692"/>
    </source>
</evidence>
<name>A0A7M3T6R7_9RHOB</name>
<dbReference type="PANTHER" id="PTHR30043:SF1">
    <property type="entry name" value="ABC TRANSPORT SYSTEM PERMEASE PROTEIN P69"/>
    <property type="match status" value="1"/>
</dbReference>
<keyword evidence="2 7" id="KW-0813">Transport</keyword>
<evidence type="ECO:0000313" key="10">
    <source>
        <dbReference type="Proteomes" id="UP000503336"/>
    </source>
</evidence>
<dbReference type="InterPro" id="IPR005769">
    <property type="entry name" value="PhnE/PtxC"/>
</dbReference>
<keyword evidence="5 7" id="KW-1133">Transmembrane helix</keyword>
<feature type="transmembrane region" description="Helical" evidence="7">
    <location>
        <begin position="53"/>
        <end position="75"/>
    </location>
</feature>
<comment type="similarity">
    <text evidence="7">Belongs to the binding-protein-dependent transport system permease family.</text>
</comment>
<proteinExistence type="inferred from homology"/>
<evidence type="ECO:0000256" key="3">
    <source>
        <dbReference type="ARBA" id="ARBA00022475"/>
    </source>
</evidence>
<dbReference type="SUPFAM" id="SSF161098">
    <property type="entry name" value="MetI-like"/>
    <property type="match status" value="1"/>
</dbReference>
<evidence type="ECO:0000256" key="1">
    <source>
        <dbReference type="ARBA" id="ARBA00004651"/>
    </source>
</evidence>
<evidence type="ECO:0000256" key="6">
    <source>
        <dbReference type="ARBA" id="ARBA00023136"/>
    </source>
</evidence>
<dbReference type="GO" id="GO:0015416">
    <property type="term" value="F:ABC-type phosphonate transporter activity"/>
    <property type="evidence" value="ECO:0007669"/>
    <property type="project" value="InterPro"/>
</dbReference>
<dbReference type="AlphaFoldDB" id="A0A7M3T6R7"/>
<feature type="domain" description="ABC transmembrane type-1" evidence="8">
    <location>
        <begin position="49"/>
        <end position="232"/>
    </location>
</feature>
<evidence type="ECO:0000313" key="9">
    <source>
        <dbReference type="EMBL" id="QIE57698.1"/>
    </source>
</evidence>
<keyword evidence="3" id="KW-1003">Cell membrane</keyword>
<reference evidence="9 10" key="1">
    <citation type="submission" date="2020-02" db="EMBL/GenBank/DDBJ databases">
        <title>complete genome sequence of Rhodobacteraceae bacterium.</title>
        <authorList>
            <person name="Park J."/>
            <person name="Kim Y.-S."/>
            <person name="Kim K.-H."/>
        </authorList>
    </citation>
    <scope>NUCLEOTIDE SEQUENCE [LARGE SCALE GENOMIC DNA]</scope>
    <source>
        <strain evidence="9 10">RR4-56</strain>
    </source>
</reference>
<evidence type="ECO:0000259" key="8">
    <source>
        <dbReference type="PROSITE" id="PS50928"/>
    </source>
</evidence>
<dbReference type="NCBIfam" id="TIGR01097">
    <property type="entry name" value="PhnE"/>
    <property type="match status" value="1"/>
</dbReference>
<accession>A0A7M3T6R7</accession>
<dbReference type="PANTHER" id="PTHR30043">
    <property type="entry name" value="PHOSPHONATES TRANSPORT SYSTEM PERMEASE PROTEIN"/>
    <property type="match status" value="1"/>
</dbReference>
<dbReference type="EMBL" id="CP049056">
    <property type="protein sequence ID" value="QIE57698.1"/>
    <property type="molecule type" value="Genomic_DNA"/>
</dbReference>
<dbReference type="PROSITE" id="PS50928">
    <property type="entry name" value="ABC_TM1"/>
    <property type="match status" value="1"/>
</dbReference>
<dbReference type="InterPro" id="IPR000515">
    <property type="entry name" value="MetI-like"/>
</dbReference>
<sequence>MVAAVVWSLDTIKIIPEFLYDAPEQTWDLFQRMWPFDWAYYPKAVQGALIETIHMATLGTLLALVIAVPVALLGARNITPVPALNWLATAVFVASRSVNSLIWALLFVAVFGPGPLAGTLAIAFRSIGFVGKLLSEALEEAQPGPIEALSALGAPFRHLLLKGYWPQVEPGFWGIVLLRWDINIRESSVLGLVGAGGIGMALDAAMSNLYWDQAGLILAIILVVVLVIETVTTKIRRRII</sequence>
<organism evidence="9 10">
    <name type="scientific">Pikeienuella piscinae</name>
    <dbReference type="NCBI Taxonomy" id="2748098"/>
    <lineage>
        <taxon>Bacteria</taxon>
        <taxon>Pseudomonadati</taxon>
        <taxon>Pseudomonadota</taxon>
        <taxon>Alphaproteobacteria</taxon>
        <taxon>Rhodobacterales</taxon>
        <taxon>Paracoccaceae</taxon>
        <taxon>Pikeienuella</taxon>
    </lineage>
</organism>
<dbReference type="Pfam" id="PF00528">
    <property type="entry name" value="BPD_transp_1"/>
    <property type="match status" value="1"/>
</dbReference>
<gene>
    <name evidence="9" type="primary">phnE</name>
    <name evidence="9" type="ORF">G5B40_01260</name>
</gene>
<protein>
    <submittedName>
        <fullName evidence="9">Phosphonate ABC transporter, permease protein PhnE</fullName>
    </submittedName>
</protein>
<dbReference type="GO" id="GO:0005886">
    <property type="term" value="C:plasma membrane"/>
    <property type="evidence" value="ECO:0007669"/>
    <property type="project" value="UniProtKB-SubCell"/>
</dbReference>
<keyword evidence="10" id="KW-1185">Reference proteome</keyword>
<keyword evidence="6 7" id="KW-0472">Membrane</keyword>
<evidence type="ECO:0000256" key="2">
    <source>
        <dbReference type="ARBA" id="ARBA00022448"/>
    </source>
</evidence>
<dbReference type="CDD" id="cd06261">
    <property type="entry name" value="TM_PBP2"/>
    <property type="match status" value="1"/>
</dbReference>
<feature type="transmembrane region" description="Helical" evidence="7">
    <location>
        <begin position="101"/>
        <end position="124"/>
    </location>
</feature>
<feature type="transmembrane region" description="Helical" evidence="7">
    <location>
        <begin position="216"/>
        <end position="235"/>
    </location>
</feature>
<dbReference type="InterPro" id="IPR035906">
    <property type="entry name" value="MetI-like_sf"/>
</dbReference>
<dbReference type="Gene3D" id="1.10.3720.10">
    <property type="entry name" value="MetI-like"/>
    <property type="match status" value="1"/>
</dbReference>